<keyword evidence="2" id="KW-0472">Membrane</keyword>
<feature type="transmembrane region" description="Helical" evidence="2">
    <location>
        <begin position="555"/>
        <end position="580"/>
    </location>
</feature>
<dbReference type="RefSeq" id="WP_169339637.1">
    <property type="nucleotide sequence ID" value="NZ_JABBZM010000004.1"/>
</dbReference>
<feature type="transmembrane region" description="Helical" evidence="2">
    <location>
        <begin position="509"/>
        <end position="534"/>
    </location>
</feature>
<evidence type="ECO:0000313" key="4">
    <source>
        <dbReference type="Proteomes" id="UP000575469"/>
    </source>
</evidence>
<feature type="transmembrane region" description="Helical" evidence="2">
    <location>
        <begin position="32"/>
        <end position="55"/>
    </location>
</feature>
<gene>
    <name evidence="3" type="ORF">HGR00_06790</name>
</gene>
<feature type="transmembrane region" description="Helical" evidence="2">
    <location>
        <begin position="478"/>
        <end position="503"/>
    </location>
</feature>
<keyword evidence="2" id="KW-0812">Transmembrane</keyword>
<sequence length="831" mass="88427">ISIKVLGAIFGSLVDSGNGASSSDPLLNGIKIFNGGCLIIGGILAAYTILAGTLNTAHDGEMLGKKFSSVWIPVRYSIGTALVLPVVGGGYCVMQALVMWLVVQGIGLADGVWSAFMSNPTSSANTNITAQREKILTVAKSAFQNSVCWRAYARAIKESHSVLKWGQYNYTMTPTSKGYVYGDSTSVWNVNGCGEVNYPQPIKQDTTISNSRIPSTNSGYLGDLGTIFAPMDISPISQAQNSQLDILVSSMDKLAAKVIATAPKPTADGIYGVSMTPSEAQAYYNEVEAATDDYIKGIKSTANSLSTGDAYSKIQATANNQGWILAGAWFTRIIQMNDSINKAVNSMPTSKAGSGGVKDSYIFGDAEKYMMASNMVLRAAPNAPSATSPDTNSDSNNTTGVEQSDKIGEIEATVTSWLTTINLYELKNDSRHPLIIMNELGNRLVTLCFSIMGGLVGLVTLGSFIGKFFGAAGAINNAIGIMGWFVDVPVKILMGTAMMTSYILPNMPFIIWIGCITGWVLLVIEAIIAAPLWAIMHLHPNGDDLTGRGGNGYSLVLSLLLRPVLMVFGMEAAIIISSVIGEFINKTFFEVFAQNTGTFTGWSAITALAMGTVAYCIIMFIFIKKCFGIIHQLPDQLLQWLGGPTGSSLGQFAGEFSHAADKGTAAGSAAAGFASSAVGKLAAGAGKKVGDKIGKDFNDRANDVAREDEGFKAENGANALAKRNSNKSMRPNVDLNATFKDNWSAFKRAETNRAAYNEAFDKVGASSPDKEAAQNEFADLFSKSEQDNHRAYGGSAIKAASRIGEKLVKQNLDRNLSNNPDNELPSEKKPD</sequence>
<feature type="region of interest" description="Disordered" evidence="1">
    <location>
        <begin position="811"/>
        <end position="831"/>
    </location>
</feature>
<proteinExistence type="predicted"/>
<dbReference type="AlphaFoldDB" id="A0A848NWI3"/>
<keyword evidence="2" id="KW-1133">Transmembrane helix</keyword>
<evidence type="ECO:0000313" key="3">
    <source>
        <dbReference type="EMBL" id="NMV37610.1"/>
    </source>
</evidence>
<feature type="non-terminal residue" evidence="3">
    <location>
        <position position="1"/>
    </location>
</feature>
<feature type="transmembrane region" description="Helical" evidence="2">
    <location>
        <begin position="600"/>
        <end position="623"/>
    </location>
</feature>
<protein>
    <submittedName>
        <fullName evidence="3">DotA/TraY family protein</fullName>
    </submittedName>
</protein>
<dbReference type="NCBIfam" id="TIGR04346">
    <property type="entry name" value="DotA_TraY"/>
    <property type="match status" value="1"/>
</dbReference>
<feature type="compositionally biased region" description="Polar residues" evidence="1">
    <location>
        <begin position="384"/>
        <end position="402"/>
    </location>
</feature>
<dbReference type="Proteomes" id="UP000575469">
    <property type="component" value="Unassembled WGS sequence"/>
</dbReference>
<feature type="region of interest" description="Disordered" evidence="1">
    <location>
        <begin position="381"/>
        <end position="405"/>
    </location>
</feature>
<accession>A0A848NWI3</accession>
<feature type="transmembrane region" description="Helical" evidence="2">
    <location>
        <begin position="76"/>
        <end position="102"/>
    </location>
</feature>
<dbReference type="EMBL" id="JABBZM010000004">
    <property type="protein sequence ID" value="NMV37610.1"/>
    <property type="molecule type" value="Genomic_DNA"/>
</dbReference>
<dbReference type="InterPro" id="IPR027628">
    <property type="entry name" value="DotA_TraY"/>
</dbReference>
<feature type="transmembrane region" description="Helical" evidence="2">
    <location>
        <begin position="444"/>
        <end position="466"/>
    </location>
</feature>
<organism evidence="3 4">
    <name type="scientific">Ralstonia insidiosa</name>
    <dbReference type="NCBI Taxonomy" id="190721"/>
    <lineage>
        <taxon>Bacteria</taxon>
        <taxon>Pseudomonadati</taxon>
        <taxon>Pseudomonadota</taxon>
        <taxon>Betaproteobacteria</taxon>
        <taxon>Burkholderiales</taxon>
        <taxon>Burkholderiaceae</taxon>
        <taxon>Ralstonia</taxon>
    </lineage>
</organism>
<evidence type="ECO:0000256" key="2">
    <source>
        <dbReference type="SAM" id="Phobius"/>
    </source>
</evidence>
<comment type="caution">
    <text evidence="3">The sequence shown here is derived from an EMBL/GenBank/DDBJ whole genome shotgun (WGS) entry which is preliminary data.</text>
</comment>
<reference evidence="3 4" key="1">
    <citation type="submission" date="2020-04" db="EMBL/GenBank/DDBJ databases">
        <title>Ralstonia insidiosa genome sequencing and assembly.</title>
        <authorList>
            <person name="Martins R.C.R."/>
            <person name="Perdigao-Neto L.V."/>
            <person name="Levin A.S.S."/>
            <person name="Costa S.F."/>
        </authorList>
    </citation>
    <scope>NUCLEOTIDE SEQUENCE [LARGE SCALE GENOMIC DNA]</scope>
    <source>
        <strain evidence="3 4">5047</strain>
    </source>
</reference>
<name>A0A848NWI3_9RALS</name>
<evidence type="ECO:0000256" key="1">
    <source>
        <dbReference type="SAM" id="MobiDB-lite"/>
    </source>
</evidence>